<organism evidence="1 2">
    <name type="scientific">Acanthamoeba castellanii medusavirus J1</name>
    <dbReference type="NCBI Taxonomy" id="3114988"/>
    <lineage>
        <taxon>Viruses</taxon>
        <taxon>Varidnaviria</taxon>
        <taxon>Bamfordvirae</taxon>
        <taxon>Nucleocytoviricota</taxon>
        <taxon>Megaviricetes</taxon>
        <taxon>Mamonoviridae</taxon>
        <taxon>Medusavirus</taxon>
        <taxon>Medusavirus medusae</taxon>
    </lineage>
</organism>
<dbReference type="Proteomes" id="UP001161669">
    <property type="component" value="Segment"/>
</dbReference>
<keyword evidence="2" id="KW-1185">Reference proteome</keyword>
<protein>
    <submittedName>
        <fullName evidence="1">Uncharacterized protein</fullName>
    </submittedName>
</protein>
<evidence type="ECO:0000313" key="1">
    <source>
        <dbReference type="EMBL" id="BBI30330.1"/>
    </source>
</evidence>
<name>A0A3T1CWW8_9VIRU</name>
<sequence length="853" mass="95667">MAFAKAPGLRDILLAVERRLHEELPYSKPVAQTVISATPLQPLDPESFSLISFRPPAAPPTIPLSHQEPGDTNDFANALLVRTQPVSVSVPPPPPSFPVSVPPPLPPPSAPSPYYTLPERSDDEPNGINSVLIKLSRWGDTTSLDALRQSGELEKMFEDQDASVYPVFEALLRAQANEIIARLTGVERPEYQLVAGQLDYSNSCAAAFVQALYDGSALFPTPSDDVARRWLASGVRDYSEQPSMPAVLERVCTAELFLSDRFDKVVPNWPWVVGAKTNPRDEIPRKGVKNPSSAEWEAALAGYTREGVRFRPANAVVAFFARLVFNRQLSDIARVVYDGQPGRTRLPMNLFSVDDLIAYLQKLVAVYERWTPVFPLPKPSAAPGTTWKLVMAERMEKGFFAAIEGAMPEINRPRDGLMGTIRWRRGQTASEFALALRAVLRDHQYCDSSPTEIIKVKKRKKQQEQQQQEVVGTPMERFLRQSIFALGGDPDARKEDIARIAKMVENEDEVRRVLMENAGDTKIHANLYLMTPCPLVERMNRDELAALPLPAPGSLGIYEDVRHLLFPYAVGTAADKEFLSRSFDWTNTIALEHGWWHIFLQEVSEHAKTAHICSLDSLGRPLAVYVEMDHPLREDTDNTKAYAAILQDVIALNGRHTLKENMALLKPSKHATARWGPHDWLHQVDGRTECTAEKPWMPVVVSQHASRGEGHRTLLLINRFTGIAYYFEPNGDSGDEAWLAFVVPTVRTFLVNQGVIDAEKDMRRVVVLDRPGPQVQQNRHGNLVLENNAGTCVIWSQLFFHLFIINPQFPPEQIIEAMLKKEQLPQLGMVVSRYAMWLAESSEKNINATRNKQ</sequence>
<accession>A0A3T1CWW8</accession>
<reference evidence="2" key="1">
    <citation type="journal article" date="2019" name="J. Virol.">
        <title>Medusavirus, a novel large DNA virus discovered from hot spring water.</title>
        <authorList>
            <person name="Yoshikawa G."/>
            <person name="Blanc-Mathieu R."/>
            <person name="Song C."/>
            <person name="Kayama Y."/>
            <person name="Mochizuki T."/>
            <person name="Murata K."/>
            <person name="Ogata H."/>
            <person name="Takemura M."/>
        </authorList>
    </citation>
    <scope>NUCLEOTIDE SEQUENCE [LARGE SCALE GENOMIC DNA]</scope>
</reference>
<dbReference type="KEGG" id="vg:80540682"/>
<dbReference type="EMBL" id="AP018495">
    <property type="protein sequence ID" value="BBI30330.1"/>
    <property type="molecule type" value="Genomic_DNA"/>
</dbReference>
<evidence type="ECO:0000313" key="2">
    <source>
        <dbReference type="Proteomes" id="UP001161669"/>
    </source>
</evidence>
<proteinExistence type="predicted"/>